<protein>
    <submittedName>
        <fullName evidence="1">Uncharacterized protein</fullName>
    </submittedName>
</protein>
<dbReference type="RefSeq" id="WP_162335051.1">
    <property type="nucleotide sequence ID" value="NZ_CP048113.1"/>
</dbReference>
<dbReference type="Proteomes" id="UP000476411">
    <property type="component" value="Chromosome"/>
</dbReference>
<accession>A0A6B9ZQ11</accession>
<evidence type="ECO:0000313" key="1">
    <source>
        <dbReference type="EMBL" id="QHS63335.1"/>
    </source>
</evidence>
<dbReference type="KEGG" id="chih:GWR21_28230"/>
<organism evidence="1 2">
    <name type="scientific">Chitinophaga agri</name>
    <dbReference type="NCBI Taxonomy" id="2703787"/>
    <lineage>
        <taxon>Bacteria</taxon>
        <taxon>Pseudomonadati</taxon>
        <taxon>Bacteroidota</taxon>
        <taxon>Chitinophagia</taxon>
        <taxon>Chitinophagales</taxon>
        <taxon>Chitinophagaceae</taxon>
        <taxon>Chitinophaga</taxon>
    </lineage>
</organism>
<evidence type="ECO:0000313" key="2">
    <source>
        <dbReference type="Proteomes" id="UP000476411"/>
    </source>
</evidence>
<reference evidence="1 2" key="1">
    <citation type="submission" date="2020-01" db="EMBL/GenBank/DDBJ databases">
        <title>Complete genome sequence of Chitinophaga sp. H33E-04 isolated from quinoa roots.</title>
        <authorList>
            <person name="Weon H.-Y."/>
            <person name="Lee S.A."/>
        </authorList>
    </citation>
    <scope>NUCLEOTIDE SEQUENCE [LARGE SCALE GENOMIC DNA]</scope>
    <source>
        <strain evidence="1 2">H33E-04</strain>
    </source>
</reference>
<proteinExistence type="predicted"/>
<keyword evidence="2" id="KW-1185">Reference proteome</keyword>
<dbReference type="EMBL" id="CP048113">
    <property type="protein sequence ID" value="QHS63335.1"/>
    <property type="molecule type" value="Genomic_DNA"/>
</dbReference>
<name>A0A6B9ZQ11_9BACT</name>
<dbReference type="AlphaFoldDB" id="A0A6B9ZQ11"/>
<gene>
    <name evidence="1" type="ORF">GWR21_28230</name>
</gene>
<sequence>MEFRVNKLLMIGVNAGVLTPVLSRQFKRNTSSDKYFLSNRISTIPYGNVTILLLPFL</sequence>